<feature type="repeat" description="NHL" evidence="3">
    <location>
        <begin position="463"/>
        <end position="494"/>
    </location>
</feature>
<feature type="repeat" description="NHL" evidence="3">
    <location>
        <begin position="512"/>
        <end position="550"/>
    </location>
</feature>
<feature type="domain" description="Caspase family p20" evidence="5">
    <location>
        <begin position="13"/>
        <end position="142"/>
    </location>
</feature>
<dbReference type="AlphaFoldDB" id="A0A815XUJ9"/>
<dbReference type="Gene3D" id="3.40.50.1460">
    <property type="match status" value="1"/>
</dbReference>
<feature type="compositionally biased region" description="Polar residues" evidence="4">
    <location>
        <begin position="578"/>
        <end position="606"/>
    </location>
</feature>
<dbReference type="SUPFAM" id="SSF52129">
    <property type="entry name" value="Caspase-like"/>
    <property type="match status" value="1"/>
</dbReference>
<dbReference type="InterPro" id="IPR011042">
    <property type="entry name" value="6-blade_b-propeller_TolB-like"/>
</dbReference>
<dbReference type="Pfam" id="PF01436">
    <property type="entry name" value="NHL"/>
    <property type="match status" value="2"/>
</dbReference>
<sequence>MASGFTPSDKLTHTKRALLIGNNKYKKNSELRYCTNDAEDLANTLRKIDFEITVGTDLTYEQMDRMIEMFKEKINPDDLVLFFFAGHGCQWSHRNFLIPIDDDDEIKINTYLEYRAVNAQATLENIMSRRPSAAIFLLDCCRHSFVWKSSNSNGLSSMKAIADSFIGFACDANKVALDISTNGRNGLFTSHLLQHIDQPNLTIDEIMNDVCDSVMRETDDDQCPFRVSSLQRKVYLNQQFTAEQSSLVNHININTKWKQHGITIAGRKGEGNQLNELSDPYGIYVDDDHQTIYIADRMNHRIVAWKYREKKGQVVAGGNGNGDRSNQLNCPTDVIVDKKNDCLIICDAGNRRVVQWSRQNGRNGETIISNICCYGLTMDKDGDLYVSDHEINEVRRWKQGERNGTIIAGGNGQGDHLDQLHRPTHLFVDEDHSIYVSDHYNHRVMKWMKGAKEGIVIAGGKDRGNSLAQLSSPEGVTVDHLGNVYVADCGNDRIMRWCEGSCEGSIVVGGNRKGKQSNQLNYPRSLSFDVQGSLYVVDGGNHRMQKFNIDLKFNLNEDLGKLTIQMSDYDMSTRYHQKSSLSQEQNQLTTDSKIDEANNSTAEKSSTYKRQYNNQPIVYIVDLELPSIDLDLAIARLEKSNINSQLADVIRELNSAIPFYILASIPPSDEIMSHAQLLRYYHLQTSPNERVQKDLNVDKRVASIDSIDHFASKLYKDLGQYYRDEAKKALFDHQNRDEAKQLLIKSKKCFEILGDYIEKTLKHYKNLAKT</sequence>
<evidence type="ECO:0000313" key="6">
    <source>
        <dbReference type="EMBL" id="CAF1278782.1"/>
    </source>
</evidence>
<gene>
    <name evidence="6" type="ORF">BJG266_LOCUS31082</name>
    <name evidence="7" type="ORF">QVE165_LOCUS47972</name>
</gene>
<dbReference type="Gene3D" id="2.120.10.30">
    <property type="entry name" value="TolB, C-terminal domain"/>
    <property type="match status" value="3"/>
</dbReference>
<dbReference type="GO" id="GO:0006508">
    <property type="term" value="P:proteolysis"/>
    <property type="evidence" value="ECO:0007669"/>
    <property type="project" value="InterPro"/>
</dbReference>
<dbReference type="InterPro" id="IPR029030">
    <property type="entry name" value="Caspase-like_dom_sf"/>
</dbReference>
<evidence type="ECO:0000313" key="7">
    <source>
        <dbReference type="EMBL" id="CAF1561910.1"/>
    </source>
</evidence>
<reference evidence="7" key="1">
    <citation type="submission" date="2021-02" db="EMBL/GenBank/DDBJ databases">
        <authorList>
            <person name="Nowell W R."/>
        </authorList>
    </citation>
    <scope>NUCLEOTIDE SEQUENCE</scope>
</reference>
<dbReference type="CDD" id="cd05819">
    <property type="entry name" value="NHL"/>
    <property type="match status" value="1"/>
</dbReference>
<comment type="caution">
    <text evidence="7">The sequence shown here is derived from an EMBL/GenBank/DDBJ whole genome shotgun (WGS) entry which is preliminary data.</text>
</comment>
<evidence type="ECO:0000256" key="1">
    <source>
        <dbReference type="ARBA" id="ARBA00010134"/>
    </source>
</evidence>
<keyword evidence="8" id="KW-1185">Reference proteome</keyword>
<proteinExistence type="inferred from homology"/>
<dbReference type="InterPro" id="IPR011600">
    <property type="entry name" value="Pept_C14_caspase"/>
</dbReference>
<dbReference type="InterPro" id="IPR052039">
    <property type="entry name" value="Caspase-related_regulators"/>
</dbReference>
<dbReference type="InterPro" id="IPR001258">
    <property type="entry name" value="NHL_repeat"/>
</dbReference>
<dbReference type="EMBL" id="CAJNOM010000784">
    <property type="protein sequence ID" value="CAF1561910.1"/>
    <property type="molecule type" value="Genomic_DNA"/>
</dbReference>
<dbReference type="Proteomes" id="UP000663877">
    <property type="component" value="Unassembled WGS sequence"/>
</dbReference>
<evidence type="ECO:0000256" key="3">
    <source>
        <dbReference type="PROSITE-ProRule" id="PRU00504"/>
    </source>
</evidence>
<name>A0A815XUJ9_9BILA</name>
<dbReference type="OrthoDB" id="417046at2759"/>
<dbReference type="PROSITE" id="PS51125">
    <property type="entry name" value="NHL"/>
    <property type="match status" value="2"/>
</dbReference>
<dbReference type="PANTHER" id="PTHR22576:SF37">
    <property type="entry name" value="MUCOSA-ASSOCIATED LYMPHOID TISSUE LYMPHOMA TRANSLOCATION PROTEIN 1"/>
    <property type="match status" value="1"/>
</dbReference>
<dbReference type="InterPro" id="IPR001309">
    <property type="entry name" value="Pept_C14_p20"/>
</dbReference>
<dbReference type="EMBL" id="CAJNOI010000437">
    <property type="protein sequence ID" value="CAF1278782.1"/>
    <property type="molecule type" value="Genomic_DNA"/>
</dbReference>
<protein>
    <recommendedName>
        <fullName evidence="5">Caspase family p20 domain-containing protein</fullName>
    </recommendedName>
</protein>
<dbReference type="SMART" id="SM00115">
    <property type="entry name" value="CASc"/>
    <property type="match status" value="1"/>
</dbReference>
<evidence type="ECO:0000259" key="5">
    <source>
        <dbReference type="PROSITE" id="PS50208"/>
    </source>
</evidence>
<comment type="similarity">
    <text evidence="1">Belongs to the peptidase C14A family.</text>
</comment>
<evidence type="ECO:0000256" key="4">
    <source>
        <dbReference type="SAM" id="MobiDB-lite"/>
    </source>
</evidence>
<keyword evidence="2" id="KW-0677">Repeat</keyword>
<accession>A0A815XUJ9</accession>
<dbReference type="GO" id="GO:0004197">
    <property type="term" value="F:cysteine-type endopeptidase activity"/>
    <property type="evidence" value="ECO:0007669"/>
    <property type="project" value="InterPro"/>
</dbReference>
<evidence type="ECO:0000256" key="2">
    <source>
        <dbReference type="ARBA" id="ARBA00022737"/>
    </source>
</evidence>
<dbReference type="Pfam" id="PF00656">
    <property type="entry name" value="Peptidase_C14"/>
    <property type="match status" value="1"/>
</dbReference>
<dbReference type="Proteomes" id="UP000663832">
    <property type="component" value="Unassembled WGS sequence"/>
</dbReference>
<dbReference type="PROSITE" id="PS50208">
    <property type="entry name" value="CASPASE_P20"/>
    <property type="match status" value="1"/>
</dbReference>
<feature type="region of interest" description="Disordered" evidence="4">
    <location>
        <begin position="575"/>
        <end position="606"/>
    </location>
</feature>
<dbReference type="SUPFAM" id="SSF101898">
    <property type="entry name" value="NHL repeat"/>
    <property type="match status" value="1"/>
</dbReference>
<organism evidence="7 8">
    <name type="scientific">Adineta steineri</name>
    <dbReference type="NCBI Taxonomy" id="433720"/>
    <lineage>
        <taxon>Eukaryota</taxon>
        <taxon>Metazoa</taxon>
        <taxon>Spiralia</taxon>
        <taxon>Gnathifera</taxon>
        <taxon>Rotifera</taxon>
        <taxon>Eurotatoria</taxon>
        <taxon>Bdelloidea</taxon>
        <taxon>Adinetida</taxon>
        <taxon>Adinetidae</taxon>
        <taxon>Adineta</taxon>
    </lineage>
</organism>
<dbReference type="InterPro" id="IPR015917">
    <property type="entry name" value="Pept_C14A"/>
</dbReference>
<evidence type="ECO:0000313" key="8">
    <source>
        <dbReference type="Proteomes" id="UP000663832"/>
    </source>
</evidence>
<dbReference type="PANTHER" id="PTHR22576">
    <property type="entry name" value="MUCOSA ASSOCIATED LYMPHOID TISSUE LYMPHOMA TRANSLOCATION PROTEIN 1/PARACASPASE"/>
    <property type="match status" value="1"/>
</dbReference>